<name>A0ABW3AZY9_9FLAO</name>
<feature type="signal peptide" evidence="1">
    <location>
        <begin position="1"/>
        <end position="23"/>
    </location>
</feature>
<evidence type="ECO:0000256" key="1">
    <source>
        <dbReference type="SAM" id="SignalP"/>
    </source>
</evidence>
<comment type="caution">
    <text evidence="2">The sequence shown here is derived from an EMBL/GenBank/DDBJ whole genome shotgun (WGS) entry which is preliminary data.</text>
</comment>
<evidence type="ECO:0000313" key="2">
    <source>
        <dbReference type="EMBL" id="MFD0795919.1"/>
    </source>
</evidence>
<accession>A0ABW3AZY9</accession>
<evidence type="ECO:0000313" key="3">
    <source>
        <dbReference type="Proteomes" id="UP001597012"/>
    </source>
</evidence>
<proteinExistence type="predicted"/>
<feature type="chain" id="PRO_5045693430" description="Lipoprotein" evidence="1">
    <location>
        <begin position="24"/>
        <end position="140"/>
    </location>
</feature>
<keyword evidence="3" id="KW-1185">Reference proteome</keyword>
<dbReference type="PROSITE" id="PS51257">
    <property type="entry name" value="PROKAR_LIPOPROTEIN"/>
    <property type="match status" value="1"/>
</dbReference>
<dbReference type="RefSeq" id="WP_379931584.1">
    <property type="nucleotide sequence ID" value="NZ_JBHTHY010000003.1"/>
</dbReference>
<evidence type="ECO:0008006" key="4">
    <source>
        <dbReference type="Google" id="ProtNLM"/>
    </source>
</evidence>
<organism evidence="2 3">
    <name type="scientific">Maribacter chungangensis</name>
    <dbReference type="NCBI Taxonomy" id="1069117"/>
    <lineage>
        <taxon>Bacteria</taxon>
        <taxon>Pseudomonadati</taxon>
        <taxon>Bacteroidota</taxon>
        <taxon>Flavobacteriia</taxon>
        <taxon>Flavobacteriales</taxon>
        <taxon>Flavobacteriaceae</taxon>
        <taxon>Maribacter</taxon>
    </lineage>
</organism>
<gene>
    <name evidence="2" type="ORF">ACFQZJ_00490</name>
</gene>
<keyword evidence="1" id="KW-0732">Signal</keyword>
<reference evidence="3" key="1">
    <citation type="journal article" date="2019" name="Int. J. Syst. Evol. Microbiol.">
        <title>The Global Catalogue of Microorganisms (GCM) 10K type strain sequencing project: providing services to taxonomists for standard genome sequencing and annotation.</title>
        <authorList>
            <consortium name="The Broad Institute Genomics Platform"/>
            <consortium name="The Broad Institute Genome Sequencing Center for Infectious Disease"/>
            <person name="Wu L."/>
            <person name="Ma J."/>
        </authorList>
    </citation>
    <scope>NUCLEOTIDE SEQUENCE [LARGE SCALE GENOMIC DNA]</scope>
    <source>
        <strain evidence="3">CCUG 61948</strain>
    </source>
</reference>
<dbReference type="EMBL" id="JBHTHY010000003">
    <property type="protein sequence ID" value="MFD0795919.1"/>
    <property type="molecule type" value="Genomic_DNA"/>
</dbReference>
<sequence>MMRKKLMLLLFCTGVLLGGCSLDDDDVQNFHFATLRINSATLPDAFELNETYEVSVDYTLPNNCAFFEGFEVTQEDTTVRNVVAIGSVRTDQVGCSEESIEGQASFNFTVIHNQPYTFRFYQGENSEGEHEFLEVDVPVN</sequence>
<protein>
    <recommendedName>
        <fullName evidence="4">Lipoprotein</fullName>
    </recommendedName>
</protein>
<dbReference type="Proteomes" id="UP001597012">
    <property type="component" value="Unassembled WGS sequence"/>
</dbReference>